<evidence type="ECO:0000313" key="3">
    <source>
        <dbReference type="Proteomes" id="UP000077734"/>
    </source>
</evidence>
<name>A0AA91DCJ1_9GAMM</name>
<dbReference type="EMBL" id="LUUL01000084">
    <property type="protein sequence ID" value="OAI24968.1"/>
    <property type="molecule type" value="Genomic_DNA"/>
</dbReference>
<gene>
    <name evidence="2" type="ORF">A1356_14410</name>
</gene>
<organism evidence="2 3">
    <name type="scientific">Methylomonas koyamae</name>
    <dbReference type="NCBI Taxonomy" id="702114"/>
    <lineage>
        <taxon>Bacteria</taxon>
        <taxon>Pseudomonadati</taxon>
        <taxon>Pseudomonadota</taxon>
        <taxon>Gammaproteobacteria</taxon>
        <taxon>Methylococcales</taxon>
        <taxon>Methylococcaceae</taxon>
        <taxon>Methylomonas</taxon>
    </lineage>
</organism>
<accession>A0AA91DCJ1</accession>
<keyword evidence="3" id="KW-1185">Reference proteome</keyword>
<keyword evidence="1" id="KW-0812">Transmembrane</keyword>
<reference evidence="2 3" key="1">
    <citation type="submission" date="2016-03" db="EMBL/GenBank/DDBJ databases">
        <authorList>
            <person name="Heylen K."/>
            <person name="De Vos P."/>
            <person name="Vekeman B."/>
        </authorList>
    </citation>
    <scope>NUCLEOTIDE SEQUENCE [LARGE SCALE GENOMIC DNA]</scope>
    <source>
        <strain evidence="2 3">R-49807</strain>
    </source>
</reference>
<comment type="caution">
    <text evidence="2">The sequence shown here is derived from an EMBL/GenBank/DDBJ whole genome shotgun (WGS) entry which is preliminary data.</text>
</comment>
<feature type="transmembrane region" description="Helical" evidence="1">
    <location>
        <begin position="372"/>
        <end position="394"/>
    </location>
</feature>
<keyword evidence="1" id="KW-0472">Membrane</keyword>
<feature type="transmembrane region" description="Helical" evidence="1">
    <location>
        <begin position="175"/>
        <end position="197"/>
    </location>
</feature>
<dbReference type="Proteomes" id="UP000077734">
    <property type="component" value="Unassembled WGS sequence"/>
</dbReference>
<proteinExistence type="predicted"/>
<dbReference type="InterPro" id="IPR005625">
    <property type="entry name" value="PepSY-ass_TM"/>
</dbReference>
<keyword evidence="1" id="KW-1133">Transmembrane helix</keyword>
<sequence length="408" mass="46036">MLSSMAIAKADTHLAKLKARRKLWLDVHLYLGLIAGAVLAVVGLTGSFAVFFVELQEILNPELAIVSTPVEDRKKLHSLDEMVAAAEAVKPLGSRFFKVYYPRKPDIAYKLLYFVRDDKQAKNGDGYYIFVDPYTAKVNGTQLYYLKDRYWGRPIVGFIMQLHWCLLQGRTGADINGILAAISIISVLTGLILWWPLTGKFRQALIFKRNASAVRFNFDLHKTFGFYSAIVLLPVLFSGIYFNLPERVNVLVGLFSPVNRPTAFNSIPAEIRSKPPQAGQQALSLSTVEAIVQERYPTGRLWMLDGPKNPEGVYKVMQKDVTELSRFIGYRDVAVDQYSGEIVKVYDKSVGSSGDIFLDWQWPLHSGYAFGWVGRMLVFFSGLACPILYVTGVIRWMQKRRAKRAKAN</sequence>
<protein>
    <submittedName>
        <fullName evidence="2">Peptidase M4</fullName>
    </submittedName>
</protein>
<evidence type="ECO:0000256" key="1">
    <source>
        <dbReference type="SAM" id="Phobius"/>
    </source>
</evidence>
<dbReference type="Pfam" id="PF03929">
    <property type="entry name" value="PepSY_TM"/>
    <property type="match status" value="1"/>
</dbReference>
<dbReference type="AlphaFoldDB" id="A0AA91DCJ1"/>
<evidence type="ECO:0000313" key="2">
    <source>
        <dbReference type="EMBL" id="OAI24968.1"/>
    </source>
</evidence>
<dbReference type="RefSeq" id="WP_064027919.1">
    <property type="nucleotide sequence ID" value="NZ_LUUL01000084.1"/>
</dbReference>
<feature type="transmembrane region" description="Helical" evidence="1">
    <location>
        <begin position="224"/>
        <end position="244"/>
    </location>
</feature>
<dbReference type="PANTHER" id="PTHR34219">
    <property type="entry name" value="IRON-REGULATED INNER MEMBRANE PROTEIN-RELATED"/>
    <property type="match status" value="1"/>
</dbReference>
<feature type="transmembrane region" description="Helical" evidence="1">
    <location>
        <begin position="29"/>
        <end position="53"/>
    </location>
</feature>